<dbReference type="GO" id="GO:0046872">
    <property type="term" value="F:metal ion binding"/>
    <property type="evidence" value="ECO:0007669"/>
    <property type="project" value="UniProtKB-KW"/>
</dbReference>
<evidence type="ECO:0000256" key="5">
    <source>
        <dbReference type="ARBA" id="ARBA00022723"/>
    </source>
</evidence>
<evidence type="ECO:0000256" key="11">
    <source>
        <dbReference type="ARBA" id="ARBA00023136"/>
    </source>
</evidence>
<dbReference type="GO" id="GO:0006508">
    <property type="term" value="P:proteolysis"/>
    <property type="evidence" value="ECO:0007669"/>
    <property type="project" value="UniProtKB-KW"/>
</dbReference>
<dbReference type="Gene3D" id="2.30.34.10">
    <property type="entry name" value="Leishmanolysin domain 4"/>
    <property type="match status" value="1"/>
</dbReference>
<feature type="region of interest" description="Disordered" evidence="17">
    <location>
        <begin position="305"/>
        <end position="404"/>
    </location>
</feature>
<comment type="similarity">
    <text evidence="3 16">Belongs to the peptidase M8 family.</text>
</comment>
<accession>A0A1X0P5K2</accession>
<sequence>TVAHEIAHGLGFDGTTFAHLKMISAVENDVRGKPHVFLVVSPKAKEVAQKYYNCSKAPGLELEDQGNSALSHFEMRNVRGELMSPKAPGGGSYSALTLAVFDDMPFYKANFSRAEPLRWANNSGCDFLEKKCIENKTSNFPDIFCTATVRIKGYLQCTYDRMALGQCLRKTYPEVIEPHFQYLWNAHLGGTEFWMDYCPYVEKVRYGDCTDGRRSTIIGSFVGPDARCVKGNELKYRTTPIGDVCVNTKCEEEGKLSVQFQGDDEWYQCEEGAHVKSNSANWSGTITCPKYADVCTRYPNITNKEPLPEVTDKDNEPAPANITWPIKPKDPSPLPHPTPEPTMETVGAPHVERELTSSNPNVPTDSSGHHTSERDGLFGSTTHIDNDTKNNLATNGKGPAAHVPNNSDTITLNIGIGDGTVTPAGHAPLLLLIFASVVAVVVPL</sequence>
<dbReference type="InterPro" id="IPR001577">
    <property type="entry name" value="Peptidase_M8"/>
</dbReference>
<keyword evidence="6" id="KW-0732">Signal</keyword>
<dbReference type="Proteomes" id="UP000192257">
    <property type="component" value="Unassembled WGS sequence"/>
</dbReference>
<evidence type="ECO:0000256" key="4">
    <source>
        <dbReference type="ARBA" id="ARBA00022670"/>
    </source>
</evidence>
<gene>
    <name evidence="18" type="ORF">TM35_000044260</name>
</gene>
<evidence type="ECO:0000313" key="19">
    <source>
        <dbReference type="Proteomes" id="UP000192257"/>
    </source>
</evidence>
<feature type="compositionally biased region" description="Basic and acidic residues" evidence="17">
    <location>
        <begin position="367"/>
        <end position="376"/>
    </location>
</feature>
<dbReference type="EC" id="3.4.24.-" evidence="16"/>
<feature type="compositionally biased region" description="Polar residues" evidence="17">
    <location>
        <begin position="379"/>
        <end position="394"/>
    </location>
</feature>
<keyword evidence="13" id="KW-1015">Disulfide bond</keyword>
<dbReference type="Gene3D" id="3.90.132.10">
    <property type="entry name" value="Leishmanolysin , domain 2"/>
    <property type="match status" value="1"/>
</dbReference>
<dbReference type="GO" id="GO:0016020">
    <property type="term" value="C:membrane"/>
    <property type="evidence" value="ECO:0007669"/>
    <property type="project" value="UniProtKB-SubCell"/>
</dbReference>
<name>A0A1X0P5K2_9TRYP</name>
<proteinExistence type="inferred from homology"/>
<comment type="subcellular location">
    <subcellularLocation>
        <location evidence="2">Membrane</location>
    </subcellularLocation>
</comment>
<evidence type="ECO:0000256" key="7">
    <source>
        <dbReference type="ARBA" id="ARBA00022801"/>
    </source>
</evidence>
<evidence type="ECO:0000256" key="1">
    <source>
        <dbReference type="ARBA" id="ARBA00001249"/>
    </source>
</evidence>
<comment type="caution">
    <text evidence="18">The sequence shown here is derived from an EMBL/GenBank/DDBJ whole genome shotgun (WGS) entry which is preliminary data.</text>
</comment>
<evidence type="ECO:0000256" key="17">
    <source>
        <dbReference type="SAM" id="MobiDB-lite"/>
    </source>
</evidence>
<feature type="binding site" evidence="15">
    <location>
        <position position="72"/>
    </location>
    <ligand>
        <name>Zn(2+)</name>
        <dbReference type="ChEBI" id="CHEBI:29105"/>
        <note>catalytic</note>
    </ligand>
</feature>
<comment type="cofactor">
    <cofactor evidence="15 16">
        <name>Zn(2+)</name>
        <dbReference type="ChEBI" id="CHEBI:29105"/>
    </cofactor>
    <text evidence="15 16">Binds 1 zinc ion per subunit.</text>
</comment>
<evidence type="ECO:0000313" key="18">
    <source>
        <dbReference type="EMBL" id="ORC92212.1"/>
    </source>
</evidence>
<keyword evidence="4 16" id="KW-0645">Protease</keyword>
<evidence type="ECO:0000256" key="6">
    <source>
        <dbReference type="ARBA" id="ARBA00022729"/>
    </source>
</evidence>
<organism evidence="18 19">
    <name type="scientific">Trypanosoma theileri</name>
    <dbReference type="NCBI Taxonomy" id="67003"/>
    <lineage>
        <taxon>Eukaryota</taxon>
        <taxon>Discoba</taxon>
        <taxon>Euglenozoa</taxon>
        <taxon>Kinetoplastea</taxon>
        <taxon>Metakinetoplastina</taxon>
        <taxon>Trypanosomatida</taxon>
        <taxon>Trypanosomatidae</taxon>
        <taxon>Trypanosoma</taxon>
    </lineage>
</organism>
<evidence type="ECO:0000256" key="12">
    <source>
        <dbReference type="ARBA" id="ARBA00023145"/>
    </source>
</evidence>
<reference evidence="18 19" key="1">
    <citation type="submission" date="2017-03" db="EMBL/GenBank/DDBJ databases">
        <title>An alternative strategy for trypanosome survival in the mammalian bloodstream revealed through genome and transcriptome analysis of the ubiquitous bovine parasite Trypanosoma (Megatrypanum) theileri.</title>
        <authorList>
            <person name="Kelly S."/>
            <person name="Ivens A."/>
            <person name="Mott A."/>
            <person name="O'Neill E."/>
            <person name="Emms D."/>
            <person name="Macleod O."/>
            <person name="Voorheis P."/>
            <person name="Matthews J."/>
            <person name="Matthews K."/>
            <person name="Carrington M."/>
        </authorList>
    </citation>
    <scope>NUCLEOTIDE SEQUENCE [LARGE SCALE GENOMIC DNA]</scope>
    <source>
        <strain evidence="18">Edinburgh</strain>
    </source>
</reference>
<dbReference type="Gene3D" id="2.10.55.10">
    <property type="entry name" value="Leishmanolysin domain 3"/>
    <property type="match status" value="1"/>
</dbReference>
<dbReference type="GO" id="GO:0007155">
    <property type="term" value="P:cell adhesion"/>
    <property type="evidence" value="ECO:0007669"/>
    <property type="project" value="UniProtKB-KW"/>
</dbReference>
<dbReference type="PANTHER" id="PTHR10942">
    <property type="entry name" value="LEISHMANOLYSIN-LIKE PEPTIDASE"/>
    <property type="match status" value="1"/>
</dbReference>
<dbReference type="Pfam" id="PF01457">
    <property type="entry name" value="Peptidase_M8"/>
    <property type="match status" value="1"/>
</dbReference>
<keyword evidence="7 16" id="KW-0378">Hydrolase</keyword>
<evidence type="ECO:0000256" key="13">
    <source>
        <dbReference type="ARBA" id="ARBA00023157"/>
    </source>
</evidence>
<keyword evidence="8 15" id="KW-0862">Zinc</keyword>
<dbReference type="PRINTS" id="PR00782">
    <property type="entry name" value="LSHMANOLYSIN"/>
</dbReference>
<dbReference type="GO" id="GO:0005737">
    <property type="term" value="C:cytoplasm"/>
    <property type="evidence" value="ECO:0007669"/>
    <property type="project" value="TreeGrafter"/>
</dbReference>
<evidence type="ECO:0000256" key="14">
    <source>
        <dbReference type="ARBA" id="ARBA00023180"/>
    </source>
</evidence>
<keyword evidence="11" id="KW-0472">Membrane</keyword>
<keyword evidence="10 15" id="KW-0482">Metalloprotease</keyword>
<evidence type="ECO:0000256" key="2">
    <source>
        <dbReference type="ARBA" id="ARBA00004370"/>
    </source>
</evidence>
<keyword evidence="19" id="KW-1185">Reference proteome</keyword>
<dbReference type="AlphaFoldDB" id="A0A1X0P5K2"/>
<dbReference type="OrthoDB" id="262619at2759"/>
<dbReference type="PANTHER" id="PTHR10942:SF0">
    <property type="entry name" value="LEISHMANOLYSIN-LIKE PEPTIDASE"/>
    <property type="match status" value="1"/>
</dbReference>
<keyword evidence="14" id="KW-0325">Glycoprotein</keyword>
<dbReference type="RefSeq" id="XP_028886278.1">
    <property type="nucleotide sequence ID" value="XM_029022620.1"/>
</dbReference>
<dbReference type="EMBL" id="NBCO01000004">
    <property type="protein sequence ID" value="ORC92212.1"/>
    <property type="molecule type" value="Genomic_DNA"/>
</dbReference>
<dbReference type="GO" id="GO:0004222">
    <property type="term" value="F:metalloendopeptidase activity"/>
    <property type="evidence" value="ECO:0007669"/>
    <property type="project" value="UniProtKB-UniRule"/>
</dbReference>
<protein>
    <recommendedName>
        <fullName evidence="16">Leishmanolysin-like peptidase</fullName>
        <ecNumber evidence="16">3.4.24.-</ecNumber>
    </recommendedName>
</protein>
<evidence type="ECO:0000256" key="16">
    <source>
        <dbReference type="RuleBase" id="RU366077"/>
    </source>
</evidence>
<evidence type="ECO:0000256" key="15">
    <source>
        <dbReference type="PIRSR" id="PIRSR601577-2"/>
    </source>
</evidence>
<keyword evidence="5 15" id="KW-0479">Metal-binding</keyword>
<evidence type="ECO:0000256" key="10">
    <source>
        <dbReference type="ARBA" id="ARBA00023049"/>
    </source>
</evidence>
<keyword evidence="12" id="KW-0865">Zymogen</keyword>
<evidence type="ECO:0000256" key="9">
    <source>
        <dbReference type="ARBA" id="ARBA00022889"/>
    </source>
</evidence>
<feature type="non-terminal residue" evidence="18">
    <location>
        <position position="1"/>
    </location>
</feature>
<dbReference type="VEuPathDB" id="TriTrypDB:TM35_000044260"/>
<feature type="compositionally biased region" description="Pro residues" evidence="17">
    <location>
        <begin position="331"/>
        <end position="340"/>
    </location>
</feature>
<dbReference type="GeneID" id="39982400"/>
<keyword evidence="9" id="KW-0130">Cell adhesion</keyword>
<dbReference type="SUPFAM" id="SSF55486">
    <property type="entry name" value="Metalloproteases ('zincins'), catalytic domain"/>
    <property type="match status" value="1"/>
</dbReference>
<feature type="compositionally biased region" description="Basic and acidic residues" evidence="17">
    <location>
        <begin position="306"/>
        <end position="316"/>
    </location>
</feature>
<evidence type="ECO:0000256" key="3">
    <source>
        <dbReference type="ARBA" id="ARBA00005860"/>
    </source>
</evidence>
<feature type="compositionally biased region" description="Polar residues" evidence="17">
    <location>
        <begin position="356"/>
        <end position="366"/>
    </location>
</feature>
<comment type="catalytic activity">
    <reaction evidence="1">
        <text>Preference for hydrophobic residues at P1 and P1' and basic residues at P2' and P3'. A model nonapeptide is cleaved at -Ala-Tyr-|-Leu-Lys-Lys-.</text>
        <dbReference type="EC" id="3.4.24.36"/>
    </reaction>
</comment>
<evidence type="ECO:0000256" key="8">
    <source>
        <dbReference type="ARBA" id="ARBA00022833"/>
    </source>
</evidence>